<dbReference type="Proteomes" id="UP001146019">
    <property type="component" value="Unassembled WGS sequence"/>
</dbReference>
<dbReference type="EMBL" id="JAPKMY010000001">
    <property type="protein sequence ID" value="MCX5466497.1"/>
    <property type="molecule type" value="Genomic_DNA"/>
</dbReference>
<dbReference type="AlphaFoldDB" id="A0A9X3DRL4"/>
<gene>
    <name evidence="1" type="ORF">OSH00_01955</name>
</gene>
<dbReference type="InterPro" id="IPR005564">
    <property type="entry name" value="Major_capsid_GpE"/>
</dbReference>
<sequence length="332" mass="36094">MNLADLFTPSALMAAARTLPVPPTVLGDSGIFTVKPIKEINATIYSINGRLVLVEDTDRNGDPDHKGNNKGACEVFRVPHLPKTATILPDELNVRAYGDESEDLVAPAQVVNDKLQGLKDDIETTKEYHRVGAICGKILDADGVTVIHDLYKKFGVTEKNINIAFSNPATDIRAKLLEAKRYAKKQLGGALIKKWVCYCSASYFDGLTGHDQVQKAFANYQEAADRLAGDKRTGFTFADIEFIEYDVEVINKNGDPVKFIADGTARLVPVVDKLFLTIYAPANYNGAANTLGQPIYAMAEERAMTKGWVLEAQSNPLSICTAPGALVKLSAT</sequence>
<proteinExistence type="predicted"/>
<organism evidence="1 2">
    <name type="scientific">Acinetobacter nematophilus</name>
    <dbReference type="NCBI Taxonomy" id="2994642"/>
    <lineage>
        <taxon>Bacteria</taxon>
        <taxon>Pseudomonadati</taxon>
        <taxon>Pseudomonadota</taxon>
        <taxon>Gammaproteobacteria</taxon>
        <taxon>Moraxellales</taxon>
        <taxon>Moraxellaceae</taxon>
        <taxon>Acinetobacter</taxon>
    </lineage>
</organism>
<protein>
    <submittedName>
        <fullName evidence="1">Major capsid protein</fullName>
    </submittedName>
</protein>
<comment type="caution">
    <text evidence="1">The sequence shown here is derived from an EMBL/GenBank/DDBJ whole genome shotgun (WGS) entry which is preliminary data.</text>
</comment>
<dbReference type="Pfam" id="PF03864">
    <property type="entry name" value="Phage_cap_E"/>
    <property type="match status" value="1"/>
</dbReference>
<evidence type="ECO:0000313" key="1">
    <source>
        <dbReference type="EMBL" id="MCX5466497.1"/>
    </source>
</evidence>
<keyword evidence="2" id="KW-1185">Reference proteome</keyword>
<evidence type="ECO:0000313" key="2">
    <source>
        <dbReference type="Proteomes" id="UP001146019"/>
    </source>
</evidence>
<accession>A0A9X3DRL4</accession>
<reference evidence="1" key="1">
    <citation type="submission" date="2022-11" db="EMBL/GenBank/DDBJ databases">
        <title>Biodiversity and phylogenetic relationships of bacteria.</title>
        <authorList>
            <person name="Machado R.A.R."/>
            <person name="Bhat A."/>
            <person name="Loulou A."/>
            <person name="Kallel S."/>
        </authorList>
    </citation>
    <scope>NUCLEOTIDE SEQUENCE</scope>
    <source>
        <strain evidence="1">A-IN1</strain>
    </source>
</reference>
<dbReference type="RefSeq" id="WP_266129015.1">
    <property type="nucleotide sequence ID" value="NZ_JAPKMY010000001.1"/>
</dbReference>
<name>A0A9X3DRL4_9GAMM</name>